<dbReference type="AlphaFoldDB" id="A0A212ESG9"/>
<dbReference type="EMBL" id="AGBW02012788">
    <property type="protein sequence ID" value="OWR44438.1"/>
    <property type="molecule type" value="Genomic_DNA"/>
</dbReference>
<evidence type="ECO:0000313" key="1">
    <source>
        <dbReference type="EMBL" id="OWR44438.1"/>
    </source>
</evidence>
<keyword evidence="2" id="KW-1185">Reference proteome</keyword>
<dbReference type="Proteomes" id="UP000007151">
    <property type="component" value="Unassembled WGS sequence"/>
</dbReference>
<proteinExistence type="predicted"/>
<reference evidence="1 2" key="1">
    <citation type="journal article" date="2011" name="Cell">
        <title>The monarch butterfly genome yields insights into long-distance migration.</title>
        <authorList>
            <person name="Zhan S."/>
            <person name="Merlin C."/>
            <person name="Boore J.L."/>
            <person name="Reppert S.M."/>
        </authorList>
    </citation>
    <scope>NUCLEOTIDE SEQUENCE [LARGE SCALE GENOMIC DNA]</scope>
    <source>
        <strain evidence="1">F-2</strain>
    </source>
</reference>
<accession>A0A212ESG9</accession>
<comment type="caution">
    <text evidence="1">The sequence shown here is derived from an EMBL/GenBank/DDBJ whole genome shotgun (WGS) entry which is preliminary data.</text>
</comment>
<protein>
    <submittedName>
        <fullName evidence="1">Uncharacterized protein</fullName>
    </submittedName>
</protein>
<organism evidence="1 2">
    <name type="scientific">Danaus plexippus plexippus</name>
    <dbReference type="NCBI Taxonomy" id="278856"/>
    <lineage>
        <taxon>Eukaryota</taxon>
        <taxon>Metazoa</taxon>
        <taxon>Ecdysozoa</taxon>
        <taxon>Arthropoda</taxon>
        <taxon>Hexapoda</taxon>
        <taxon>Insecta</taxon>
        <taxon>Pterygota</taxon>
        <taxon>Neoptera</taxon>
        <taxon>Endopterygota</taxon>
        <taxon>Lepidoptera</taxon>
        <taxon>Glossata</taxon>
        <taxon>Ditrysia</taxon>
        <taxon>Papilionoidea</taxon>
        <taxon>Nymphalidae</taxon>
        <taxon>Danainae</taxon>
        <taxon>Danaini</taxon>
        <taxon>Danaina</taxon>
        <taxon>Danaus</taxon>
        <taxon>Danaus</taxon>
    </lineage>
</organism>
<dbReference type="KEGG" id="dpl:KGM_210379"/>
<evidence type="ECO:0000313" key="2">
    <source>
        <dbReference type="Proteomes" id="UP000007151"/>
    </source>
</evidence>
<name>A0A212ESG9_DANPL</name>
<gene>
    <name evidence="1" type="ORF">KGM_210379</name>
</gene>
<sequence length="231" mass="27965">MILKYLLLFIRLSVNAINSTNITIPSLDAMFKSLSEDLLDDYPSNLVVKKLSIDLEKLDMNNITRKLEVMRRNLNDSDDTGALEEFNTRRLGTHGSAWQRNRAIDLLERVKVYDIMLQLIYQARHKVKQIESEKYYNSKDTSYRIAFLYRRLRRIWKRMHDIYTTMKLNKYENNKHRGKFQVIETYLILHHKAAKLHVEFLYMWWVLIKLHEKYHFRHNAPNTTPKQKYIW</sequence>